<gene>
    <name evidence="2" type="ordered locus">Acid_2617</name>
</gene>
<feature type="signal peptide" evidence="1">
    <location>
        <begin position="1"/>
        <end position="24"/>
    </location>
</feature>
<dbReference type="InterPro" id="IPR017801">
    <property type="entry name" value="DUF3738"/>
</dbReference>
<reference evidence="2" key="1">
    <citation type="submission" date="2006-10" db="EMBL/GenBank/DDBJ databases">
        <title>Complete sequence of Solibacter usitatus Ellin6076.</title>
        <authorList>
            <consortium name="US DOE Joint Genome Institute"/>
            <person name="Copeland A."/>
            <person name="Lucas S."/>
            <person name="Lapidus A."/>
            <person name="Barry K."/>
            <person name="Detter J.C."/>
            <person name="Glavina del Rio T."/>
            <person name="Hammon N."/>
            <person name="Israni S."/>
            <person name="Dalin E."/>
            <person name="Tice H."/>
            <person name="Pitluck S."/>
            <person name="Thompson L.S."/>
            <person name="Brettin T."/>
            <person name="Bruce D."/>
            <person name="Han C."/>
            <person name="Tapia R."/>
            <person name="Gilna P."/>
            <person name="Schmutz J."/>
            <person name="Larimer F."/>
            <person name="Land M."/>
            <person name="Hauser L."/>
            <person name="Kyrpides N."/>
            <person name="Mikhailova N."/>
            <person name="Janssen P.H."/>
            <person name="Kuske C.R."/>
            <person name="Richardson P."/>
        </authorList>
    </citation>
    <scope>NUCLEOTIDE SEQUENCE</scope>
    <source>
        <strain evidence="2">Ellin6076</strain>
    </source>
</reference>
<dbReference type="Pfam" id="PF12543">
    <property type="entry name" value="DUF3738"/>
    <property type="match status" value="1"/>
</dbReference>
<dbReference type="InParanoid" id="Q024H0"/>
<name>Q024H0_SOLUE</name>
<dbReference type="NCBIfam" id="TIGR03435">
    <property type="entry name" value="Soli_TIGR03435"/>
    <property type="match status" value="1"/>
</dbReference>
<dbReference type="KEGG" id="sus:Acid_2617"/>
<dbReference type="AlphaFoldDB" id="Q024H0"/>
<dbReference type="HOGENOM" id="CLU_079080_0_0_0"/>
<evidence type="ECO:0008006" key="3">
    <source>
        <dbReference type="Google" id="ProtNLM"/>
    </source>
</evidence>
<dbReference type="STRING" id="234267.Acid_2617"/>
<sequence precursor="true">MTGMTELSILRACAFLFAAAFVQAQDAAPLAFEVASVKPAAAASNTRTVMTTDAGRISYTTVALGALITKAYDLKNYQLTAPDWVWAERYDVVASLPAGASEKQIPLMLRALLAERFQIVMHREQKEIPVYVMTADKKGVSAKPSNRSAGLRITGSSQGRRLTGATGFSELATTLSAILDRPVLDATGVTGTFEIDLEWTPDERESHSIVGMKVAAASGAGAVKEAGDNPAGASLTTVLREQLGLKLDPRKSPVEILVIDRANRVPTEN</sequence>
<protein>
    <recommendedName>
        <fullName evidence="3">TIGR03435 family protein</fullName>
    </recommendedName>
</protein>
<dbReference type="eggNOG" id="COG4219">
    <property type="taxonomic scope" value="Bacteria"/>
</dbReference>
<feature type="chain" id="PRO_5004163092" description="TIGR03435 family protein" evidence="1">
    <location>
        <begin position="25"/>
        <end position="269"/>
    </location>
</feature>
<proteinExistence type="predicted"/>
<evidence type="ECO:0000313" key="2">
    <source>
        <dbReference type="EMBL" id="ABJ83606.1"/>
    </source>
</evidence>
<accession>Q024H0</accession>
<evidence type="ECO:0000256" key="1">
    <source>
        <dbReference type="SAM" id="SignalP"/>
    </source>
</evidence>
<organism evidence="2">
    <name type="scientific">Solibacter usitatus (strain Ellin6076)</name>
    <dbReference type="NCBI Taxonomy" id="234267"/>
    <lineage>
        <taxon>Bacteria</taxon>
        <taxon>Pseudomonadati</taxon>
        <taxon>Acidobacteriota</taxon>
        <taxon>Terriglobia</taxon>
        <taxon>Bryobacterales</taxon>
        <taxon>Solibacteraceae</taxon>
        <taxon>Candidatus Solibacter</taxon>
    </lineage>
</organism>
<dbReference type="EMBL" id="CP000473">
    <property type="protein sequence ID" value="ABJ83606.1"/>
    <property type="molecule type" value="Genomic_DNA"/>
</dbReference>
<keyword evidence="1" id="KW-0732">Signal</keyword>